<evidence type="ECO:0000313" key="1">
    <source>
        <dbReference type="EMBL" id="KAF7834574.1"/>
    </source>
</evidence>
<dbReference type="EMBL" id="JAAIUW010000004">
    <property type="protein sequence ID" value="KAF7834574.1"/>
    <property type="molecule type" value="Genomic_DNA"/>
</dbReference>
<name>A0A834WYG0_9FABA</name>
<dbReference type="AlphaFoldDB" id="A0A834WYG0"/>
<accession>A0A834WYG0</accession>
<evidence type="ECO:0000313" key="2">
    <source>
        <dbReference type="Proteomes" id="UP000634136"/>
    </source>
</evidence>
<dbReference type="Proteomes" id="UP000634136">
    <property type="component" value="Unassembled WGS sequence"/>
</dbReference>
<protein>
    <submittedName>
        <fullName evidence="1">Uncharacterized protein</fullName>
    </submittedName>
</protein>
<gene>
    <name evidence="1" type="ORF">G2W53_009433</name>
</gene>
<reference evidence="1" key="1">
    <citation type="submission" date="2020-09" db="EMBL/GenBank/DDBJ databases">
        <title>Genome-Enabled Discovery of Anthraquinone Biosynthesis in Senna tora.</title>
        <authorList>
            <person name="Kang S.-H."/>
            <person name="Pandey R.P."/>
            <person name="Lee C.-M."/>
            <person name="Sim J.-S."/>
            <person name="Jeong J.-T."/>
            <person name="Choi B.-S."/>
            <person name="Jung M."/>
            <person name="Ginzburg D."/>
            <person name="Zhao K."/>
            <person name="Won S.Y."/>
            <person name="Oh T.-J."/>
            <person name="Yu Y."/>
            <person name="Kim N.-H."/>
            <person name="Lee O.R."/>
            <person name="Lee T.-H."/>
            <person name="Bashyal P."/>
            <person name="Kim T.-S."/>
            <person name="Lee W.-H."/>
            <person name="Kawkins C."/>
            <person name="Kim C.-K."/>
            <person name="Kim J.S."/>
            <person name="Ahn B.O."/>
            <person name="Rhee S.Y."/>
            <person name="Sohng J.K."/>
        </authorList>
    </citation>
    <scope>NUCLEOTIDE SEQUENCE</scope>
    <source>
        <tissue evidence="1">Leaf</tissue>
    </source>
</reference>
<organism evidence="1 2">
    <name type="scientific">Senna tora</name>
    <dbReference type="NCBI Taxonomy" id="362788"/>
    <lineage>
        <taxon>Eukaryota</taxon>
        <taxon>Viridiplantae</taxon>
        <taxon>Streptophyta</taxon>
        <taxon>Embryophyta</taxon>
        <taxon>Tracheophyta</taxon>
        <taxon>Spermatophyta</taxon>
        <taxon>Magnoliopsida</taxon>
        <taxon>eudicotyledons</taxon>
        <taxon>Gunneridae</taxon>
        <taxon>Pentapetalae</taxon>
        <taxon>rosids</taxon>
        <taxon>fabids</taxon>
        <taxon>Fabales</taxon>
        <taxon>Fabaceae</taxon>
        <taxon>Caesalpinioideae</taxon>
        <taxon>Cassia clade</taxon>
        <taxon>Senna</taxon>
    </lineage>
</organism>
<comment type="caution">
    <text evidence="1">The sequence shown here is derived from an EMBL/GenBank/DDBJ whole genome shotgun (WGS) entry which is preliminary data.</text>
</comment>
<proteinExistence type="predicted"/>
<keyword evidence="2" id="KW-1185">Reference proteome</keyword>
<sequence>MALGNVIEEDGVGVGMGMEDCSDNNLFL</sequence>